<reference evidence="2 3" key="1">
    <citation type="submission" date="2021-06" db="EMBL/GenBank/DDBJ databases">
        <authorList>
            <person name="Palmer J.M."/>
        </authorList>
    </citation>
    <scope>NUCLEOTIDE SEQUENCE [LARGE SCALE GENOMIC DNA]</scope>
    <source>
        <strain evidence="2 3">GA_2019</strain>
        <tissue evidence="2">Muscle</tissue>
    </source>
</reference>
<sequence>MTLTSESAAVCLLFYGNVTIVLASSHGLAPHFFGTAPSLRTASAVFTDLHKAPDVISLIAFCRTTPGCTKSLLLLSMRQEKRRHSTPLWESICSSVFSSDHVSAAHLGSGLFFMINTLLIIVLTLFVSQVVVYLGECTCTNQDTISTRGVQPLLR</sequence>
<keyword evidence="3" id="KW-1185">Reference proteome</keyword>
<proteinExistence type="predicted"/>
<gene>
    <name evidence="2" type="ORF">GOODEAATRI_006766</name>
</gene>
<keyword evidence="1" id="KW-1133">Transmembrane helix</keyword>
<evidence type="ECO:0000313" key="3">
    <source>
        <dbReference type="Proteomes" id="UP001476798"/>
    </source>
</evidence>
<keyword evidence="1" id="KW-0812">Transmembrane</keyword>
<keyword evidence="1" id="KW-0472">Membrane</keyword>
<name>A0ABV0NJ43_9TELE</name>
<accession>A0ABV0NJ43</accession>
<dbReference type="Proteomes" id="UP001476798">
    <property type="component" value="Unassembled WGS sequence"/>
</dbReference>
<dbReference type="EMBL" id="JAHRIO010040309">
    <property type="protein sequence ID" value="MEQ2171056.1"/>
    <property type="molecule type" value="Genomic_DNA"/>
</dbReference>
<evidence type="ECO:0000313" key="2">
    <source>
        <dbReference type="EMBL" id="MEQ2171056.1"/>
    </source>
</evidence>
<comment type="caution">
    <text evidence="2">The sequence shown here is derived from an EMBL/GenBank/DDBJ whole genome shotgun (WGS) entry which is preliminary data.</text>
</comment>
<protein>
    <submittedName>
        <fullName evidence="2">Uncharacterized protein</fullName>
    </submittedName>
</protein>
<feature type="transmembrane region" description="Helical" evidence="1">
    <location>
        <begin position="111"/>
        <end position="134"/>
    </location>
</feature>
<evidence type="ECO:0000256" key="1">
    <source>
        <dbReference type="SAM" id="Phobius"/>
    </source>
</evidence>
<organism evidence="2 3">
    <name type="scientific">Goodea atripinnis</name>
    <dbReference type="NCBI Taxonomy" id="208336"/>
    <lineage>
        <taxon>Eukaryota</taxon>
        <taxon>Metazoa</taxon>
        <taxon>Chordata</taxon>
        <taxon>Craniata</taxon>
        <taxon>Vertebrata</taxon>
        <taxon>Euteleostomi</taxon>
        <taxon>Actinopterygii</taxon>
        <taxon>Neopterygii</taxon>
        <taxon>Teleostei</taxon>
        <taxon>Neoteleostei</taxon>
        <taxon>Acanthomorphata</taxon>
        <taxon>Ovalentaria</taxon>
        <taxon>Atherinomorphae</taxon>
        <taxon>Cyprinodontiformes</taxon>
        <taxon>Goodeidae</taxon>
        <taxon>Goodea</taxon>
    </lineage>
</organism>